<accession>A0A2T2XFI5</accession>
<comment type="caution">
    <text evidence="1">The sequence shown here is derived from an EMBL/GenBank/DDBJ whole genome shotgun (WGS) entry which is preliminary data.</text>
</comment>
<keyword evidence="1" id="KW-0378">Hydrolase</keyword>
<dbReference type="Pfam" id="PF08282">
    <property type="entry name" value="Hydrolase_3"/>
    <property type="match status" value="1"/>
</dbReference>
<dbReference type="SFLD" id="SFLDG01140">
    <property type="entry name" value="C2.B:_Phosphomannomutase_and_P"/>
    <property type="match status" value="1"/>
</dbReference>
<dbReference type="EMBL" id="PXYW01000024">
    <property type="protein sequence ID" value="PSR33216.1"/>
    <property type="molecule type" value="Genomic_DNA"/>
</dbReference>
<dbReference type="PANTHER" id="PTHR10000:SF8">
    <property type="entry name" value="HAD SUPERFAMILY HYDROLASE-LIKE, TYPE 3"/>
    <property type="match status" value="1"/>
</dbReference>
<dbReference type="InterPro" id="IPR006379">
    <property type="entry name" value="HAD-SF_hydro_IIB"/>
</dbReference>
<dbReference type="SUPFAM" id="SSF56784">
    <property type="entry name" value="HAD-like"/>
    <property type="match status" value="1"/>
</dbReference>
<dbReference type="CDD" id="cd07516">
    <property type="entry name" value="HAD_Pase"/>
    <property type="match status" value="1"/>
</dbReference>
<dbReference type="InterPro" id="IPR036412">
    <property type="entry name" value="HAD-like_sf"/>
</dbReference>
<dbReference type="GO" id="GO:0005829">
    <property type="term" value="C:cytosol"/>
    <property type="evidence" value="ECO:0007669"/>
    <property type="project" value="TreeGrafter"/>
</dbReference>
<gene>
    <name evidence="1" type="ORF">C7B46_10740</name>
</gene>
<dbReference type="PROSITE" id="PS01229">
    <property type="entry name" value="COF_2"/>
    <property type="match status" value="1"/>
</dbReference>
<dbReference type="Proteomes" id="UP000242972">
    <property type="component" value="Unassembled WGS sequence"/>
</dbReference>
<protein>
    <submittedName>
        <fullName evidence="1">Cof-type HAD-IIB family hydrolase</fullName>
    </submittedName>
</protein>
<dbReference type="PANTHER" id="PTHR10000">
    <property type="entry name" value="PHOSPHOSERINE PHOSPHATASE"/>
    <property type="match status" value="1"/>
</dbReference>
<dbReference type="InterPro" id="IPR023214">
    <property type="entry name" value="HAD_sf"/>
</dbReference>
<evidence type="ECO:0000313" key="1">
    <source>
        <dbReference type="EMBL" id="PSR33216.1"/>
    </source>
</evidence>
<name>A0A2T2XFI5_9FIRM</name>
<dbReference type="NCBIfam" id="TIGR00099">
    <property type="entry name" value="Cof-subfamily"/>
    <property type="match status" value="1"/>
</dbReference>
<dbReference type="GO" id="GO:0016791">
    <property type="term" value="F:phosphatase activity"/>
    <property type="evidence" value="ECO:0007669"/>
    <property type="project" value="TreeGrafter"/>
</dbReference>
<dbReference type="Gene3D" id="3.40.50.1000">
    <property type="entry name" value="HAD superfamily/HAD-like"/>
    <property type="match status" value="1"/>
</dbReference>
<dbReference type="SFLD" id="SFLDS00003">
    <property type="entry name" value="Haloacid_Dehalogenase"/>
    <property type="match status" value="1"/>
</dbReference>
<dbReference type="Gene3D" id="3.30.1240.10">
    <property type="match status" value="1"/>
</dbReference>
<dbReference type="InterPro" id="IPR000150">
    <property type="entry name" value="Cof"/>
</dbReference>
<dbReference type="GO" id="GO:0000287">
    <property type="term" value="F:magnesium ion binding"/>
    <property type="evidence" value="ECO:0007669"/>
    <property type="project" value="TreeGrafter"/>
</dbReference>
<proteinExistence type="predicted"/>
<dbReference type="AlphaFoldDB" id="A0A2T2XFI5"/>
<reference evidence="1 2" key="1">
    <citation type="journal article" date="2014" name="BMC Genomics">
        <title>Comparison of environmental and isolate Sulfobacillus genomes reveals diverse carbon, sulfur, nitrogen, and hydrogen metabolisms.</title>
        <authorList>
            <person name="Justice N.B."/>
            <person name="Norman A."/>
            <person name="Brown C.T."/>
            <person name="Singh A."/>
            <person name="Thomas B.C."/>
            <person name="Banfield J.F."/>
        </authorList>
    </citation>
    <scope>NUCLEOTIDE SEQUENCE [LARGE SCALE GENOMIC DNA]</scope>
    <source>
        <strain evidence="1">AMDSBA4</strain>
    </source>
</reference>
<dbReference type="NCBIfam" id="TIGR01484">
    <property type="entry name" value="HAD-SF-IIB"/>
    <property type="match status" value="1"/>
</dbReference>
<organism evidence="1 2">
    <name type="scientific">Sulfobacillus benefaciens</name>
    <dbReference type="NCBI Taxonomy" id="453960"/>
    <lineage>
        <taxon>Bacteria</taxon>
        <taxon>Bacillati</taxon>
        <taxon>Bacillota</taxon>
        <taxon>Clostridia</taxon>
        <taxon>Eubacteriales</taxon>
        <taxon>Clostridiales Family XVII. Incertae Sedis</taxon>
        <taxon>Sulfobacillus</taxon>
    </lineage>
</organism>
<evidence type="ECO:0000313" key="2">
    <source>
        <dbReference type="Proteomes" id="UP000242972"/>
    </source>
</evidence>
<sequence length="273" mass="29604">MADSAHIKLIALDLDGTIIGSGGEISQRLITAVGRAQDRGIRVMLATGRMVQSARPFWLQLGLGEGPLIAYNGGQTVMMPEGSPILSRSLLDEAARFVVTQALAEDLLAQVYVGDELWISREDARARHYIESNHIPAWVRSGQEILQWPEPPIKILLQAAPETLDAFRPRLEIRALELGMRIFKSQDDYLEVVREGVGKGPALRDVASRLKIPAVQVMAVGDAENDADMLAWAGYGVAMGQAPPAVKQAAKVVTKTIDEDGAAYAIETWALGN</sequence>